<dbReference type="EMBL" id="BARS01044872">
    <property type="protein sequence ID" value="GAG40495.1"/>
    <property type="molecule type" value="Genomic_DNA"/>
</dbReference>
<evidence type="ECO:0000256" key="6">
    <source>
        <dbReference type="ARBA" id="ARBA00047941"/>
    </source>
</evidence>
<comment type="caution">
    <text evidence="10">The sequence shown here is derived from an EMBL/GenBank/DDBJ whole genome shotgun (WGS) entry which is preliminary data.</text>
</comment>
<dbReference type="EC" id="2.1.1.137" evidence="4"/>
<comment type="similarity">
    <text evidence="3">Belongs to the methyltransferase superfamily. Arsenite methyltransferase family.</text>
</comment>
<comment type="catalytic activity">
    <reaction evidence="6">
        <text>arsenic triglutathione + [thioredoxin]-dithiol + S-adenosyl-L-methionine + 2 H2O = methylarsonous acid + [thioredoxin]-disulfide + 3 glutathione + S-adenosyl-L-homocysteine + H(+)</text>
        <dbReference type="Rhea" id="RHEA:69460"/>
        <dbReference type="Rhea" id="RHEA-COMP:10698"/>
        <dbReference type="Rhea" id="RHEA-COMP:10700"/>
        <dbReference type="ChEBI" id="CHEBI:15377"/>
        <dbReference type="ChEBI" id="CHEBI:15378"/>
        <dbReference type="ChEBI" id="CHEBI:17826"/>
        <dbReference type="ChEBI" id="CHEBI:29950"/>
        <dbReference type="ChEBI" id="CHEBI:50058"/>
        <dbReference type="ChEBI" id="CHEBI:57856"/>
        <dbReference type="ChEBI" id="CHEBI:57925"/>
        <dbReference type="ChEBI" id="CHEBI:59789"/>
        <dbReference type="ChEBI" id="CHEBI:183640"/>
        <dbReference type="EC" id="2.1.1.137"/>
    </reaction>
</comment>
<dbReference type="Pfam" id="PF13847">
    <property type="entry name" value="Methyltransf_31"/>
    <property type="match status" value="1"/>
</dbReference>
<dbReference type="AlphaFoldDB" id="X0XBQ9"/>
<organism evidence="10">
    <name type="scientific">marine sediment metagenome</name>
    <dbReference type="NCBI Taxonomy" id="412755"/>
    <lineage>
        <taxon>unclassified sequences</taxon>
        <taxon>metagenomes</taxon>
        <taxon>ecological metagenomes</taxon>
    </lineage>
</organism>
<feature type="non-terminal residue" evidence="10">
    <location>
        <position position="218"/>
    </location>
</feature>
<evidence type="ECO:0000256" key="3">
    <source>
        <dbReference type="ARBA" id="ARBA00034487"/>
    </source>
</evidence>
<evidence type="ECO:0000256" key="4">
    <source>
        <dbReference type="ARBA" id="ARBA00034521"/>
    </source>
</evidence>
<keyword evidence="2" id="KW-0949">S-adenosyl-L-methionine</keyword>
<dbReference type="InterPro" id="IPR029063">
    <property type="entry name" value="SAM-dependent_MTases_sf"/>
</dbReference>
<evidence type="ECO:0000313" key="10">
    <source>
        <dbReference type="EMBL" id="GAG40495.1"/>
    </source>
</evidence>
<sequence length="218" mass="23443">MKKEEIKKVVRKSYAEIAKRQSSCCAPVDSCCGSKDLAQDISKKIGYSEEDIKTVPEGANLGLGCGNPVALASLKEGETVLDLGSGAGFDCFLAADKVGKNGRVIGIDMTPEMVEKARENVQKGKYENVEFRLGEIEHLPAADSSVDIIISNCVINLAPDKNNVFREAFRVLKPGGRLMISDIVLLKELPDSIKSSIQAYVGCVSGAVMKDKYIGAIK</sequence>
<keyword evidence="1" id="KW-0808">Transferase</keyword>
<dbReference type="GO" id="GO:0030791">
    <property type="term" value="F:arsenite methyltransferase activity"/>
    <property type="evidence" value="ECO:0007669"/>
    <property type="project" value="UniProtKB-EC"/>
</dbReference>
<dbReference type="PANTHER" id="PTHR43675:SF8">
    <property type="entry name" value="ARSENITE METHYLTRANSFERASE"/>
    <property type="match status" value="1"/>
</dbReference>
<dbReference type="PROSITE" id="PS51608">
    <property type="entry name" value="SAM_MT_UBIE"/>
    <property type="match status" value="1"/>
</dbReference>
<dbReference type="CDD" id="cd02440">
    <property type="entry name" value="AdoMet_MTases"/>
    <property type="match status" value="1"/>
</dbReference>
<dbReference type="InterPro" id="IPR004033">
    <property type="entry name" value="UbiE/COQ5_MeTrFase"/>
</dbReference>
<dbReference type="SUPFAM" id="SSF53335">
    <property type="entry name" value="S-adenosyl-L-methionine-dependent methyltransferases"/>
    <property type="match status" value="1"/>
</dbReference>
<feature type="domain" description="Methyltransferase" evidence="9">
    <location>
        <begin position="75"/>
        <end position="213"/>
    </location>
</feature>
<evidence type="ECO:0000256" key="8">
    <source>
        <dbReference type="ARBA" id="ARBA00048428"/>
    </source>
</evidence>
<evidence type="ECO:0000256" key="2">
    <source>
        <dbReference type="ARBA" id="ARBA00022691"/>
    </source>
</evidence>
<dbReference type="InterPro" id="IPR026669">
    <property type="entry name" value="Arsenite_MeTrfase-like"/>
</dbReference>
<reference evidence="10" key="1">
    <citation type="journal article" date="2014" name="Front. Microbiol.">
        <title>High frequency of phylogenetically diverse reductive dehalogenase-homologous genes in deep subseafloor sedimentary metagenomes.</title>
        <authorList>
            <person name="Kawai M."/>
            <person name="Futagami T."/>
            <person name="Toyoda A."/>
            <person name="Takaki Y."/>
            <person name="Nishi S."/>
            <person name="Hori S."/>
            <person name="Arai W."/>
            <person name="Tsubouchi T."/>
            <person name="Morono Y."/>
            <person name="Uchiyama I."/>
            <person name="Ito T."/>
            <person name="Fujiyama A."/>
            <person name="Inagaki F."/>
            <person name="Takami H."/>
        </authorList>
    </citation>
    <scope>NUCLEOTIDE SEQUENCE</scope>
    <source>
        <strain evidence="10">Expedition CK06-06</strain>
    </source>
</reference>
<dbReference type="PANTHER" id="PTHR43675">
    <property type="entry name" value="ARSENITE METHYLTRANSFERASE"/>
    <property type="match status" value="1"/>
</dbReference>
<comment type="catalytic activity">
    <reaction evidence="7">
        <text>arsenic triglutathione + 2 [thioredoxin]-dithiol + 2 S-adenosyl-L-methionine + H2O = dimethylarsinous acid + 2 [thioredoxin]-disulfide + 3 glutathione + 2 S-adenosyl-L-homocysteine + 2 H(+)</text>
        <dbReference type="Rhea" id="RHEA:69464"/>
        <dbReference type="Rhea" id="RHEA-COMP:10698"/>
        <dbReference type="Rhea" id="RHEA-COMP:10700"/>
        <dbReference type="ChEBI" id="CHEBI:15377"/>
        <dbReference type="ChEBI" id="CHEBI:15378"/>
        <dbReference type="ChEBI" id="CHEBI:23808"/>
        <dbReference type="ChEBI" id="CHEBI:29950"/>
        <dbReference type="ChEBI" id="CHEBI:50058"/>
        <dbReference type="ChEBI" id="CHEBI:57856"/>
        <dbReference type="ChEBI" id="CHEBI:57925"/>
        <dbReference type="ChEBI" id="CHEBI:59789"/>
        <dbReference type="ChEBI" id="CHEBI:183640"/>
        <dbReference type="EC" id="2.1.1.137"/>
    </reaction>
</comment>
<comment type="catalytic activity">
    <reaction evidence="8">
        <text>arsenic triglutathione + 3 [thioredoxin]-dithiol + 3 S-adenosyl-L-methionine = trimethylarsine + 3 [thioredoxin]-disulfide + 3 glutathione + 3 S-adenosyl-L-homocysteine + 3 H(+)</text>
        <dbReference type="Rhea" id="RHEA:69432"/>
        <dbReference type="Rhea" id="RHEA-COMP:10698"/>
        <dbReference type="Rhea" id="RHEA-COMP:10700"/>
        <dbReference type="ChEBI" id="CHEBI:15378"/>
        <dbReference type="ChEBI" id="CHEBI:27130"/>
        <dbReference type="ChEBI" id="CHEBI:29950"/>
        <dbReference type="ChEBI" id="CHEBI:50058"/>
        <dbReference type="ChEBI" id="CHEBI:57856"/>
        <dbReference type="ChEBI" id="CHEBI:57925"/>
        <dbReference type="ChEBI" id="CHEBI:59789"/>
        <dbReference type="ChEBI" id="CHEBI:183640"/>
        <dbReference type="EC" id="2.1.1.137"/>
    </reaction>
</comment>
<evidence type="ECO:0000259" key="9">
    <source>
        <dbReference type="Pfam" id="PF13847"/>
    </source>
</evidence>
<name>X0XBQ9_9ZZZZ</name>
<dbReference type="Gene3D" id="3.40.50.150">
    <property type="entry name" value="Vaccinia Virus protein VP39"/>
    <property type="match status" value="1"/>
</dbReference>
<proteinExistence type="inferred from homology"/>
<protein>
    <recommendedName>
        <fullName evidence="5">Arsenite methyltransferase</fullName>
        <ecNumber evidence="4">2.1.1.137</ecNumber>
    </recommendedName>
</protein>
<dbReference type="NCBIfam" id="NF008823">
    <property type="entry name" value="PRK11873.1"/>
    <property type="match status" value="1"/>
</dbReference>
<evidence type="ECO:0000256" key="1">
    <source>
        <dbReference type="ARBA" id="ARBA00022679"/>
    </source>
</evidence>
<evidence type="ECO:0000256" key="7">
    <source>
        <dbReference type="ARBA" id="ARBA00047943"/>
    </source>
</evidence>
<evidence type="ECO:0000256" key="5">
    <source>
        <dbReference type="ARBA" id="ARBA00034545"/>
    </source>
</evidence>
<accession>X0XBQ9</accession>
<gene>
    <name evidence="10" type="ORF">S01H1_67720</name>
</gene>
<dbReference type="InterPro" id="IPR025714">
    <property type="entry name" value="Methyltranfer_dom"/>
</dbReference>